<proteinExistence type="predicted"/>
<comment type="caution">
    <text evidence="1">The sequence shown here is derived from an EMBL/GenBank/DDBJ whole genome shotgun (WGS) entry which is preliminary data.</text>
</comment>
<reference evidence="1 2" key="1">
    <citation type="submission" date="2023-03" db="EMBL/GenBank/DDBJ databases">
        <title>WGS of Gossypium arboreum.</title>
        <authorList>
            <person name="Yu D."/>
        </authorList>
    </citation>
    <scope>NUCLEOTIDE SEQUENCE [LARGE SCALE GENOMIC DNA]</scope>
    <source>
        <tissue evidence="1">Leaf</tissue>
    </source>
</reference>
<evidence type="ECO:0000313" key="2">
    <source>
        <dbReference type="Proteomes" id="UP001358586"/>
    </source>
</evidence>
<dbReference type="EMBL" id="JARKNE010000004">
    <property type="protein sequence ID" value="KAK5836248.1"/>
    <property type="molecule type" value="Genomic_DNA"/>
</dbReference>
<dbReference type="Proteomes" id="UP001358586">
    <property type="component" value="Chromosome 4"/>
</dbReference>
<name>A0ABR0QAF8_GOSAR</name>
<protein>
    <submittedName>
        <fullName evidence="1">Uncharacterized protein</fullName>
    </submittedName>
</protein>
<sequence>MLRPRVDETLGVTILLWIDSMRYWVPTYFRFADETLGAILKCLVASVYPPKSESINRGIQSLGSVSRRSQLQRKTR</sequence>
<gene>
    <name evidence="1" type="ORF">PVK06_012022</name>
</gene>
<organism evidence="1 2">
    <name type="scientific">Gossypium arboreum</name>
    <name type="common">Tree cotton</name>
    <name type="synonym">Gossypium nanking</name>
    <dbReference type="NCBI Taxonomy" id="29729"/>
    <lineage>
        <taxon>Eukaryota</taxon>
        <taxon>Viridiplantae</taxon>
        <taxon>Streptophyta</taxon>
        <taxon>Embryophyta</taxon>
        <taxon>Tracheophyta</taxon>
        <taxon>Spermatophyta</taxon>
        <taxon>Magnoliopsida</taxon>
        <taxon>eudicotyledons</taxon>
        <taxon>Gunneridae</taxon>
        <taxon>Pentapetalae</taxon>
        <taxon>rosids</taxon>
        <taxon>malvids</taxon>
        <taxon>Malvales</taxon>
        <taxon>Malvaceae</taxon>
        <taxon>Malvoideae</taxon>
        <taxon>Gossypium</taxon>
    </lineage>
</organism>
<keyword evidence="2" id="KW-1185">Reference proteome</keyword>
<accession>A0ABR0QAF8</accession>
<evidence type="ECO:0000313" key="1">
    <source>
        <dbReference type="EMBL" id="KAK5836248.1"/>
    </source>
</evidence>